<protein>
    <recommendedName>
        <fullName evidence="1">YcaO domain-containing protein</fullName>
    </recommendedName>
</protein>
<organism evidence="2 3">
    <name type="scientific">Bradyrhizobium lablabi</name>
    <dbReference type="NCBI Taxonomy" id="722472"/>
    <lineage>
        <taxon>Bacteria</taxon>
        <taxon>Pseudomonadati</taxon>
        <taxon>Pseudomonadota</taxon>
        <taxon>Alphaproteobacteria</taxon>
        <taxon>Hyphomicrobiales</taxon>
        <taxon>Nitrobacteraceae</taxon>
        <taxon>Bradyrhizobium</taxon>
    </lineage>
</organism>
<dbReference type="PANTHER" id="PTHR37809">
    <property type="entry name" value="RIBOSOMAL PROTEIN S12 METHYLTHIOTRANSFERASE ACCESSORY FACTOR YCAO"/>
    <property type="match status" value="1"/>
</dbReference>
<proteinExistence type="predicted"/>
<dbReference type="Pfam" id="PF02624">
    <property type="entry name" value="YcaO"/>
    <property type="match status" value="1"/>
</dbReference>
<sequence>MSGTENSMQNLFARAAALLLGNESDAGSDHDAELVLQALEYGVKSSGPIDSETANRAHLLIAASRFSRVFELAAPDAPGLISFGAQFDPALADPLHDESPMVGVSGVGLTLQEAFQGCIGEGIEYLSQLQTGTDLLHRPGIDDWAGKLGPKTLELVAVLSERSMQPGRVQSWFRATRVTDGGEVLLPADICLRRPPADRDFAPPYPLSIGSAAGPSRDAAALHGLLELIERDAASLWWRGGQLPRSIPVQHKAGLVAEELLQRLRQGAAAQRRTWLLDITTDIGVPCVAAVSCLSDGSGFAFGLAARPALEAAVRSAIVEMCQLELADAVVATKRNERGDGALNAQDRIHLQRAAIDADRCRLLQPVAEHGAHLPLPATEASVIFGLIVERLEKLGIETFCIELTRGRFAVPVIRVIAPGLQLEPSEIVTARLQDAIARTGGGATYTGGVALI</sequence>
<gene>
    <name evidence="2" type="ORF">CQ14_06280</name>
</gene>
<evidence type="ECO:0000313" key="3">
    <source>
        <dbReference type="Proteomes" id="UP000051660"/>
    </source>
</evidence>
<feature type="domain" description="YcaO" evidence="1">
    <location>
        <begin position="106"/>
        <end position="453"/>
    </location>
</feature>
<dbReference type="AlphaFoldDB" id="A0A0R3N5F1"/>
<name>A0A0R3N5F1_9BRAD</name>
<comment type="caution">
    <text evidence="2">The sequence shown here is derived from an EMBL/GenBank/DDBJ whole genome shotgun (WGS) entry which is preliminary data.</text>
</comment>
<reference evidence="2 3" key="1">
    <citation type="submission" date="2014-03" db="EMBL/GenBank/DDBJ databases">
        <title>Bradyrhizobium valentinum sp. nov., isolated from effective nodules of Lupinus mariae-josephae, a lupine endemic of basic-lime soils in Eastern Spain.</title>
        <authorList>
            <person name="Duran D."/>
            <person name="Rey L."/>
            <person name="Navarro A."/>
            <person name="Busquets A."/>
            <person name="Imperial J."/>
            <person name="Ruiz-Argueso T."/>
        </authorList>
    </citation>
    <scope>NUCLEOTIDE SEQUENCE [LARGE SCALE GENOMIC DNA]</scope>
    <source>
        <strain evidence="2 3">CCBAU 23086</strain>
    </source>
</reference>
<dbReference type="Gene3D" id="3.30.1330.230">
    <property type="match status" value="1"/>
</dbReference>
<dbReference type="Proteomes" id="UP000051660">
    <property type="component" value="Unassembled WGS sequence"/>
</dbReference>
<dbReference type="PANTHER" id="PTHR37809:SF1">
    <property type="entry name" value="RIBOSOMAL PROTEIN S12 METHYLTHIOTRANSFERASE ACCESSORY FACTOR YCAO"/>
    <property type="match status" value="1"/>
</dbReference>
<evidence type="ECO:0000313" key="2">
    <source>
        <dbReference type="EMBL" id="KRR24928.1"/>
    </source>
</evidence>
<dbReference type="EMBL" id="LLYB01000060">
    <property type="protein sequence ID" value="KRR24928.1"/>
    <property type="molecule type" value="Genomic_DNA"/>
</dbReference>
<accession>A0A0R3N5F1</accession>
<dbReference type="InterPro" id="IPR003776">
    <property type="entry name" value="YcaO-like_dom"/>
</dbReference>
<dbReference type="PROSITE" id="PS51664">
    <property type="entry name" value="YCAO"/>
    <property type="match status" value="1"/>
</dbReference>
<evidence type="ECO:0000259" key="1">
    <source>
        <dbReference type="PROSITE" id="PS51664"/>
    </source>
</evidence>